<name>A0ABS5TG40_9ACTN</name>
<organism evidence="1 2">
    <name type="scientific">Kineosporia corallincola</name>
    <dbReference type="NCBI Taxonomy" id="2835133"/>
    <lineage>
        <taxon>Bacteria</taxon>
        <taxon>Bacillati</taxon>
        <taxon>Actinomycetota</taxon>
        <taxon>Actinomycetes</taxon>
        <taxon>Kineosporiales</taxon>
        <taxon>Kineosporiaceae</taxon>
        <taxon>Kineosporia</taxon>
    </lineage>
</organism>
<dbReference type="RefSeq" id="WP_214156355.1">
    <property type="nucleotide sequence ID" value="NZ_JAHBAY010000005.1"/>
</dbReference>
<accession>A0ABS5TG40</accession>
<comment type="caution">
    <text evidence="1">The sequence shown here is derived from an EMBL/GenBank/DDBJ whole genome shotgun (WGS) entry which is preliminary data.</text>
</comment>
<keyword evidence="2" id="KW-1185">Reference proteome</keyword>
<protein>
    <submittedName>
        <fullName evidence="1">Uncharacterized protein</fullName>
    </submittedName>
</protein>
<gene>
    <name evidence="1" type="ORF">KIH74_14075</name>
</gene>
<sequence>MIRDDLTGSHVGVNGFRLMPGDPLREFPATASLSTAAGDHLGLVAYTWQHPDDGPQDGLIMIWRTAEPDGIAATWGDSWYQKPGTMPLTGKSSPDGSLQLDGDYGEGWGWRILIGPGEYLLRMENVVPSGHSPAGAYPVMLLRRITG</sequence>
<proteinExistence type="predicted"/>
<reference evidence="1 2" key="1">
    <citation type="submission" date="2021-05" db="EMBL/GenBank/DDBJ databases">
        <title>Kineosporia and Streptomyces sp. nov. two new marine actinobacteria isolated from Coral.</title>
        <authorList>
            <person name="Buangrab K."/>
            <person name="Sutthacheep M."/>
            <person name="Yeemin T."/>
            <person name="Harunari E."/>
            <person name="Igarashi Y."/>
            <person name="Kanchanasin P."/>
            <person name="Tanasupawat S."/>
            <person name="Phongsopitanun W."/>
        </authorList>
    </citation>
    <scope>NUCLEOTIDE SEQUENCE [LARGE SCALE GENOMIC DNA]</scope>
    <source>
        <strain evidence="1 2">J2-2</strain>
    </source>
</reference>
<evidence type="ECO:0000313" key="2">
    <source>
        <dbReference type="Proteomes" id="UP001197247"/>
    </source>
</evidence>
<dbReference type="Proteomes" id="UP001197247">
    <property type="component" value="Unassembled WGS sequence"/>
</dbReference>
<dbReference type="EMBL" id="JAHBAY010000005">
    <property type="protein sequence ID" value="MBT0770062.1"/>
    <property type="molecule type" value="Genomic_DNA"/>
</dbReference>
<evidence type="ECO:0000313" key="1">
    <source>
        <dbReference type="EMBL" id="MBT0770062.1"/>
    </source>
</evidence>